<organism evidence="2 3">
    <name type="scientific">Stylonychia lemnae</name>
    <name type="common">Ciliate</name>
    <dbReference type="NCBI Taxonomy" id="5949"/>
    <lineage>
        <taxon>Eukaryota</taxon>
        <taxon>Sar</taxon>
        <taxon>Alveolata</taxon>
        <taxon>Ciliophora</taxon>
        <taxon>Intramacronucleata</taxon>
        <taxon>Spirotrichea</taxon>
        <taxon>Stichotrichia</taxon>
        <taxon>Sporadotrichida</taxon>
        <taxon>Oxytrichidae</taxon>
        <taxon>Stylonychinae</taxon>
        <taxon>Stylonychia</taxon>
    </lineage>
</organism>
<accession>A0A078AFU4</accession>
<gene>
    <name evidence="2" type="primary">Contig15368.g16380</name>
    <name evidence="2" type="ORF">STYLEM_9709</name>
</gene>
<dbReference type="EMBL" id="CCKQ01009237">
    <property type="protein sequence ID" value="CDW80706.1"/>
    <property type="molecule type" value="Genomic_DNA"/>
</dbReference>
<sequence>MLRNLLCLSVGVVIAVYLSIYTIQTVTDRINIKKVDFINTDFSKDELNFFISKDVKFRFDVSFQSPPDNNSIYRIQYEANNAYFTGRDFDKFRYKSPQLDFSYRYKVLIRPIWEKNQENLFAIGEDYVNYVWFYTEPPQDRYPVQNIPDGESSSKYVTIEFGFSERYQPEKIYTIIPDTYYLGLSKIGGYLTILGLFRILLLYINQKLYMKALYEEFIKILNKEFRQQNQVQLDVTRHEFQELFKRSVTMEGFMELILQKYADQYTDNIELRDQSHNISQDRELPRNNNSILLNTNLIGNKRALNQGQIRTNASHADEESKSNQIEIEEVDVVSNLLNFQQLHRDNHIQTLDNRESTYQGEIRRLNNDETYTFFRD</sequence>
<dbReference type="Proteomes" id="UP000039865">
    <property type="component" value="Unassembled WGS sequence"/>
</dbReference>
<evidence type="ECO:0000256" key="1">
    <source>
        <dbReference type="SAM" id="Phobius"/>
    </source>
</evidence>
<keyword evidence="1" id="KW-0812">Transmembrane</keyword>
<keyword evidence="3" id="KW-1185">Reference proteome</keyword>
<evidence type="ECO:0000313" key="2">
    <source>
        <dbReference type="EMBL" id="CDW80706.1"/>
    </source>
</evidence>
<keyword evidence="1" id="KW-0472">Membrane</keyword>
<evidence type="ECO:0000313" key="3">
    <source>
        <dbReference type="Proteomes" id="UP000039865"/>
    </source>
</evidence>
<reference evidence="2 3" key="1">
    <citation type="submission" date="2014-06" db="EMBL/GenBank/DDBJ databases">
        <authorList>
            <person name="Swart Estienne"/>
        </authorList>
    </citation>
    <scope>NUCLEOTIDE SEQUENCE [LARGE SCALE GENOMIC DNA]</scope>
    <source>
        <strain evidence="2 3">130c</strain>
    </source>
</reference>
<protein>
    <submittedName>
        <fullName evidence="2">Uncharacterized protein</fullName>
    </submittedName>
</protein>
<dbReference type="InParanoid" id="A0A078AFU4"/>
<proteinExistence type="predicted"/>
<keyword evidence="1" id="KW-1133">Transmembrane helix</keyword>
<feature type="transmembrane region" description="Helical" evidence="1">
    <location>
        <begin position="187"/>
        <end position="204"/>
    </location>
</feature>
<dbReference type="AlphaFoldDB" id="A0A078AFU4"/>
<name>A0A078AFU4_STYLE</name>